<proteinExistence type="predicted"/>
<dbReference type="AlphaFoldDB" id="A0A8X6R926"/>
<protein>
    <submittedName>
        <fullName evidence="1">Uncharacterized protein</fullName>
    </submittedName>
</protein>
<sequence>MDMVLSKGPDFTKASGLSDQCPAEVIKGVSWPRVRGSALSRADAVPRPRKRLWDGEKERHWSHECSEANIAGSLPKEVEGLHDWRAMLCYSPKAPKECRQEVLLLLD</sequence>
<accession>A0A8X6R926</accession>
<keyword evidence="2" id="KW-1185">Reference proteome</keyword>
<dbReference type="OrthoDB" id="10429518at2759"/>
<comment type="caution">
    <text evidence="1">The sequence shown here is derived from an EMBL/GenBank/DDBJ whole genome shotgun (WGS) entry which is preliminary data.</text>
</comment>
<name>A0A8X6R926_NEPPI</name>
<dbReference type="EMBL" id="BMAW01040404">
    <property type="protein sequence ID" value="GFU59540.1"/>
    <property type="molecule type" value="Genomic_DNA"/>
</dbReference>
<dbReference type="Proteomes" id="UP000887013">
    <property type="component" value="Unassembled WGS sequence"/>
</dbReference>
<gene>
    <name evidence="1" type="ORF">NPIL_594701</name>
</gene>
<organism evidence="1 2">
    <name type="scientific">Nephila pilipes</name>
    <name type="common">Giant wood spider</name>
    <name type="synonym">Nephila maculata</name>
    <dbReference type="NCBI Taxonomy" id="299642"/>
    <lineage>
        <taxon>Eukaryota</taxon>
        <taxon>Metazoa</taxon>
        <taxon>Ecdysozoa</taxon>
        <taxon>Arthropoda</taxon>
        <taxon>Chelicerata</taxon>
        <taxon>Arachnida</taxon>
        <taxon>Araneae</taxon>
        <taxon>Araneomorphae</taxon>
        <taxon>Entelegynae</taxon>
        <taxon>Araneoidea</taxon>
        <taxon>Nephilidae</taxon>
        <taxon>Nephila</taxon>
    </lineage>
</organism>
<reference evidence="1" key="1">
    <citation type="submission" date="2020-08" db="EMBL/GenBank/DDBJ databases">
        <title>Multicomponent nature underlies the extraordinary mechanical properties of spider dragline silk.</title>
        <authorList>
            <person name="Kono N."/>
            <person name="Nakamura H."/>
            <person name="Mori M."/>
            <person name="Yoshida Y."/>
            <person name="Ohtoshi R."/>
            <person name="Malay A.D."/>
            <person name="Moran D.A.P."/>
            <person name="Tomita M."/>
            <person name="Numata K."/>
            <person name="Arakawa K."/>
        </authorList>
    </citation>
    <scope>NUCLEOTIDE SEQUENCE</scope>
</reference>
<evidence type="ECO:0000313" key="2">
    <source>
        <dbReference type="Proteomes" id="UP000887013"/>
    </source>
</evidence>
<evidence type="ECO:0000313" key="1">
    <source>
        <dbReference type="EMBL" id="GFU59540.1"/>
    </source>
</evidence>